<dbReference type="Gene3D" id="1.10.357.10">
    <property type="entry name" value="Tetracycline Repressor, domain 2"/>
    <property type="match status" value="1"/>
</dbReference>
<feature type="domain" description="HTH tetR-type" evidence="3">
    <location>
        <begin position="3"/>
        <end position="63"/>
    </location>
</feature>
<evidence type="ECO:0000313" key="4">
    <source>
        <dbReference type="EMBL" id="KJF42127.1"/>
    </source>
</evidence>
<dbReference type="InterPro" id="IPR050109">
    <property type="entry name" value="HTH-type_TetR-like_transc_reg"/>
</dbReference>
<dbReference type="EMBL" id="JRHC01000006">
    <property type="protein sequence ID" value="KJF42127.1"/>
    <property type="molecule type" value="Genomic_DNA"/>
</dbReference>
<dbReference type="RefSeq" id="WP_045032889.1">
    <property type="nucleotide sequence ID" value="NZ_JRHC01000006.1"/>
</dbReference>
<protein>
    <recommendedName>
        <fullName evidence="3">HTH tetR-type domain-containing protein</fullName>
    </recommendedName>
</protein>
<dbReference type="Pfam" id="PF17935">
    <property type="entry name" value="TetR_C_27"/>
    <property type="match status" value="1"/>
</dbReference>
<sequence length="191" mass="21560">MSANSKQQIIEAAGIVFERFGFKKTTMDDIAYAAGKGKSSLYYYFKNKEEVFEAVVAHEAKQLVAEINKAINASHSAVDKLRSYVNIRMKRFVQRGNLATALNDNFLATFAFIEKIRNNYRDFEVEMIAGIISHGIDNKEFKPIDANFAGEAILTCMIGFEVPLLTKTHTTEESVKKINNVIDMFFYGICT</sequence>
<dbReference type="PANTHER" id="PTHR30055">
    <property type="entry name" value="HTH-TYPE TRANSCRIPTIONAL REGULATOR RUTR"/>
    <property type="match status" value="1"/>
</dbReference>
<dbReference type="InterPro" id="IPR036271">
    <property type="entry name" value="Tet_transcr_reg_TetR-rel_C_sf"/>
</dbReference>
<reference evidence="4 5" key="1">
    <citation type="submission" date="2014-09" db="EMBL/GenBank/DDBJ databases">
        <title>Draft Genome Sequence of Draconibacterium sp. JN14CK-3.</title>
        <authorList>
            <person name="Dong C."/>
            <person name="Lai Q."/>
            <person name="Shao Z."/>
        </authorList>
    </citation>
    <scope>NUCLEOTIDE SEQUENCE [LARGE SCALE GENOMIC DNA]</scope>
    <source>
        <strain evidence="4 5">JN14CK-3</strain>
    </source>
</reference>
<name>A0A0D8J5E0_9BACT</name>
<accession>A0A0D8J5E0</accession>
<feature type="DNA-binding region" description="H-T-H motif" evidence="2">
    <location>
        <begin position="26"/>
        <end position="45"/>
    </location>
</feature>
<dbReference type="Gene3D" id="1.10.10.60">
    <property type="entry name" value="Homeodomain-like"/>
    <property type="match status" value="1"/>
</dbReference>
<proteinExistence type="predicted"/>
<dbReference type="GO" id="GO:0003700">
    <property type="term" value="F:DNA-binding transcription factor activity"/>
    <property type="evidence" value="ECO:0007669"/>
    <property type="project" value="TreeGrafter"/>
</dbReference>
<keyword evidence="5" id="KW-1185">Reference proteome</keyword>
<dbReference type="PANTHER" id="PTHR30055:SF211">
    <property type="entry name" value="TRANSCRIPTIONAL REGULATOR, TETR FAMILY"/>
    <property type="match status" value="1"/>
</dbReference>
<evidence type="ECO:0000259" key="3">
    <source>
        <dbReference type="PROSITE" id="PS50977"/>
    </source>
</evidence>
<dbReference type="Pfam" id="PF00440">
    <property type="entry name" value="TetR_N"/>
    <property type="match status" value="1"/>
</dbReference>
<gene>
    <name evidence="4" type="ORF">LH29_20115</name>
</gene>
<dbReference type="InterPro" id="IPR001647">
    <property type="entry name" value="HTH_TetR"/>
</dbReference>
<dbReference type="GO" id="GO:0000976">
    <property type="term" value="F:transcription cis-regulatory region binding"/>
    <property type="evidence" value="ECO:0007669"/>
    <property type="project" value="TreeGrafter"/>
</dbReference>
<organism evidence="4 5">
    <name type="scientific">Draconibacterium sediminis</name>
    <dbReference type="NCBI Taxonomy" id="1544798"/>
    <lineage>
        <taxon>Bacteria</taxon>
        <taxon>Pseudomonadati</taxon>
        <taxon>Bacteroidota</taxon>
        <taxon>Bacteroidia</taxon>
        <taxon>Marinilabiliales</taxon>
        <taxon>Prolixibacteraceae</taxon>
        <taxon>Draconibacterium</taxon>
    </lineage>
</organism>
<comment type="caution">
    <text evidence="4">The sequence shown here is derived from an EMBL/GenBank/DDBJ whole genome shotgun (WGS) entry which is preliminary data.</text>
</comment>
<keyword evidence="1 2" id="KW-0238">DNA-binding</keyword>
<evidence type="ECO:0000256" key="2">
    <source>
        <dbReference type="PROSITE-ProRule" id="PRU00335"/>
    </source>
</evidence>
<dbReference type="InterPro" id="IPR041478">
    <property type="entry name" value="TetR_C_27"/>
</dbReference>
<dbReference type="SUPFAM" id="SSF46689">
    <property type="entry name" value="Homeodomain-like"/>
    <property type="match status" value="1"/>
</dbReference>
<dbReference type="Proteomes" id="UP000032544">
    <property type="component" value="Unassembled WGS sequence"/>
</dbReference>
<dbReference type="AlphaFoldDB" id="A0A0D8J5E0"/>
<dbReference type="PROSITE" id="PS50977">
    <property type="entry name" value="HTH_TETR_2"/>
    <property type="match status" value="1"/>
</dbReference>
<dbReference type="STRING" id="1544798.LH29_20115"/>
<evidence type="ECO:0000256" key="1">
    <source>
        <dbReference type="ARBA" id="ARBA00023125"/>
    </source>
</evidence>
<dbReference type="OrthoDB" id="9789566at2"/>
<evidence type="ECO:0000313" key="5">
    <source>
        <dbReference type="Proteomes" id="UP000032544"/>
    </source>
</evidence>
<dbReference type="SUPFAM" id="SSF48498">
    <property type="entry name" value="Tetracyclin repressor-like, C-terminal domain"/>
    <property type="match status" value="1"/>
</dbReference>
<dbReference type="InterPro" id="IPR009057">
    <property type="entry name" value="Homeodomain-like_sf"/>
</dbReference>
<dbReference type="PRINTS" id="PR00455">
    <property type="entry name" value="HTHTETR"/>
</dbReference>